<dbReference type="GO" id="GO:0008652">
    <property type="term" value="P:amino acid biosynthetic process"/>
    <property type="evidence" value="ECO:0007669"/>
    <property type="project" value="UniProtKB-KW"/>
</dbReference>
<feature type="binding site" evidence="11">
    <location>
        <position position="17"/>
    </location>
    <ligand>
        <name>Mg(2+)</name>
        <dbReference type="ChEBI" id="CHEBI:18420"/>
    </ligand>
</feature>
<keyword evidence="11" id="KW-0460">Magnesium</keyword>
<sequence>MNRPVCVLVGAPGSGKTTIGQALAAALAVEFRDTDLDIEQLAGKPIPEIFVDEGEDHFRTLERAAVAAALASHGGVLALGGGAILAEENRAALIGHTVVHLSVELPDAVKRIGLGAGRPLLAINPRATLKHLMDQRRPLYAEVATATVVTDGRTPEEIAAEIAALLKP</sequence>
<keyword evidence="7 11" id="KW-0418">Kinase</keyword>
<keyword evidence="4 11" id="KW-0028">Amino-acid biosynthesis</keyword>
<dbReference type="UniPathway" id="UPA00053">
    <property type="reaction ID" value="UER00088"/>
</dbReference>
<keyword evidence="11" id="KW-0479">Metal-binding</keyword>
<dbReference type="AlphaFoldDB" id="A0A317DNK5"/>
<evidence type="ECO:0000256" key="8">
    <source>
        <dbReference type="ARBA" id="ARBA00022840"/>
    </source>
</evidence>
<comment type="subcellular location">
    <subcellularLocation>
        <location evidence="11">Cytoplasm</location>
    </subcellularLocation>
</comment>
<dbReference type="PRINTS" id="PR01100">
    <property type="entry name" value="SHIKIMTKNASE"/>
</dbReference>
<comment type="caution">
    <text evidence="12">The sequence shown here is derived from an EMBL/GenBank/DDBJ whole genome shotgun (WGS) entry which is preliminary data.</text>
</comment>
<evidence type="ECO:0000256" key="6">
    <source>
        <dbReference type="ARBA" id="ARBA00022741"/>
    </source>
</evidence>
<feature type="binding site" evidence="11">
    <location>
        <begin position="13"/>
        <end position="18"/>
    </location>
    <ligand>
        <name>ATP</name>
        <dbReference type="ChEBI" id="CHEBI:30616"/>
    </ligand>
</feature>
<evidence type="ECO:0000256" key="3">
    <source>
        <dbReference type="ARBA" id="ARBA00012154"/>
    </source>
</evidence>
<dbReference type="PANTHER" id="PTHR21087:SF16">
    <property type="entry name" value="SHIKIMATE KINASE 1, CHLOROPLASTIC"/>
    <property type="match status" value="1"/>
</dbReference>
<dbReference type="GO" id="GO:0004765">
    <property type="term" value="F:shikimate kinase activity"/>
    <property type="evidence" value="ECO:0007669"/>
    <property type="project" value="UniProtKB-UniRule"/>
</dbReference>
<dbReference type="GO" id="GO:0005524">
    <property type="term" value="F:ATP binding"/>
    <property type="evidence" value="ECO:0007669"/>
    <property type="project" value="UniProtKB-UniRule"/>
</dbReference>
<evidence type="ECO:0000256" key="4">
    <source>
        <dbReference type="ARBA" id="ARBA00022605"/>
    </source>
</evidence>
<dbReference type="SUPFAM" id="SSF52540">
    <property type="entry name" value="P-loop containing nucleoside triphosphate hydrolases"/>
    <property type="match status" value="1"/>
</dbReference>
<comment type="similarity">
    <text evidence="2 11">Belongs to the shikimate kinase family.</text>
</comment>
<comment type="function">
    <text evidence="11">Catalyzes the specific phosphorylation of the 3-hydroxyl group of shikimic acid using ATP as a cosubstrate.</text>
</comment>
<dbReference type="InterPro" id="IPR000623">
    <property type="entry name" value="Shikimate_kinase/TSH1"/>
</dbReference>
<dbReference type="InterPro" id="IPR027417">
    <property type="entry name" value="P-loop_NTPase"/>
</dbReference>
<evidence type="ECO:0000256" key="1">
    <source>
        <dbReference type="ARBA" id="ARBA00004842"/>
    </source>
</evidence>
<evidence type="ECO:0000256" key="11">
    <source>
        <dbReference type="HAMAP-Rule" id="MF_00109"/>
    </source>
</evidence>
<dbReference type="GO" id="GO:0000287">
    <property type="term" value="F:magnesium ion binding"/>
    <property type="evidence" value="ECO:0007669"/>
    <property type="project" value="UniProtKB-UniRule"/>
</dbReference>
<dbReference type="Pfam" id="PF01202">
    <property type="entry name" value="SKI"/>
    <property type="match status" value="1"/>
</dbReference>
<keyword evidence="5 11" id="KW-0808">Transferase</keyword>
<feature type="binding site" evidence="11">
    <location>
        <position position="118"/>
    </location>
    <ligand>
        <name>ATP</name>
        <dbReference type="ChEBI" id="CHEBI:30616"/>
    </ligand>
</feature>
<dbReference type="GO" id="GO:0009423">
    <property type="term" value="P:chorismate biosynthetic process"/>
    <property type="evidence" value="ECO:0007669"/>
    <property type="project" value="UniProtKB-UniRule"/>
</dbReference>
<dbReference type="EMBL" id="QGKS01000230">
    <property type="protein sequence ID" value="PWR14505.1"/>
    <property type="molecule type" value="Genomic_DNA"/>
</dbReference>
<dbReference type="EC" id="2.7.1.71" evidence="3 11"/>
<dbReference type="HAMAP" id="MF_00109">
    <property type="entry name" value="Shikimate_kinase"/>
    <property type="match status" value="1"/>
</dbReference>
<evidence type="ECO:0000256" key="5">
    <source>
        <dbReference type="ARBA" id="ARBA00022679"/>
    </source>
</evidence>
<gene>
    <name evidence="11" type="primary">aroK</name>
    <name evidence="12" type="ORF">DKT69_16080</name>
</gene>
<feature type="binding site" evidence="11">
    <location>
        <position position="153"/>
    </location>
    <ligand>
        <name>ATP</name>
        <dbReference type="ChEBI" id="CHEBI:30616"/>
    </ligand>
</feature>
<keyword evidence="8 11" id="KW-0067">ATP-binding</keyword>
<comment type="cofactor">
    <cofactor evidence="11">
        <name>Mg(2+)</name>
        <dbReference type="ChEBI" id="CHEBI:18420"/>
    </cofactor>
    <text evidence="11">Binds 1 Mg(2+) ion per subunit.</text>
</comment>
<reference evidence="12 13" key="1">
    <citation type="submission" date="2018-05" db="EMBL/GenBank/DDBJ databases">
        <title>Micromonosporas from Atacama Desert.</title>
        <authorList>
            <person name="Carro L."/>
            <person name="Golinska P."/>
            <person name="Klenk H.-P."/>
            <person name="Goodfellow M."/>
        </authorList>
    </citation>
    <scope>NUCLEOTIDE SEQUENCE [LARGE SCALE GENOMIC DNA]</scope>
    <source>
        <strain evidence="12 13">4G51</strain>
    </source>
</reference>
<feature type="binding site" evidence="11">
    <location>
        <position position="81"/>
    </location>
    <ligand>
        <name>substrate</name>
    </ligand>
</feature>
<feature type="binding site" evidence="11">
    <location>
        <position position="136"/>
    </location>
    <ligand>
        <name>substrate</name>
    </ligand>
</feature>
<dbReference type="PROSITE" id="PS01128">
    <property type="entry name" value="SHIKIMATE_KINASE"/>
    <property type="match status" value="1"/>
</dbReference>
<feature type="binding site" evidence="11">
    <location>
        <position position="35"/>
    </location>
    <ligand>
        <name>substrate</name>
    </ligand>
</feature>
<evidence type="ECO:0000313" key="13">
    <source>
        <dbReference type="Proteomes" id="UP000246050"/>
    </source>
</evidence>
<name>A0A317DNK5_9ACTN</name>
<protein>
    <recommendedName>
        <fullName evidence="3 11">Shikimate kinase</fullName>
        <shortName evidence="11">SK</shortName>
        <ecNumber evidence="3 11">2.7.1.71</ecNumber>
    </recommendedName>
</protein>
<keyword evidence="9 11" id="KW-0057">Aromatic amino acid biosynthesis</keyword>
<dbReference type="RefSeq" id="WP_109802362.1">
    <property type="nucleotide sequence ID" value="NZ_QGKS01000230.1"/>
</dbReference>
<evidence type="ECO:0000256" key="2">
    <source>
        <dbReference type="ARBA" id="ARBA00006997"/>
    </source>
</evidence>
<dbReference type="OrthoDB" id="9800332at2"/>
<dbReference type="Proteomes" id="UP000246050">
    <property type="component" value="Unassembled WGS sequence"/>
</dbReference>
<evidence type="ECO:0000313" key="12">
    <source>
        <dbReference type="EMBL" id="PWR14505.1"/>
    </source>
</evidence>
<evidence type="ECO:0000256" key="9">
    <source>
        <dbReference type="ARBA" id="ARBA00023141"/>
    </source>
</evidence>
<dbReference type="CDD" id="cd00464">
    <property type="entry name" value="SK"/>
    <property type="match status" value="1"/>
</dbReference>
<feature type="binding site" evidence="11">
    <location>
        <position position="59"/>
    </location>
    <ligand>
        <name>substrate</name>
    </ligand>
</feature>
<dbReference type="InterPro" id="IPR023000">
    <property type="entry name" value="Shikimate_kinase_CS"/>
</dbReference>
<comment type="subunit">
    <text evidence="11">Monomer.</text>
</comment>
<dbReference type="GO" id="GO:0005829">
    <property type="term" value="C:cytosol"/>
    <property type="evidence" value="ECO:0007669"/>
    <property type="project" value="TreeGrafter"/>
</dbReference>
<comment type="catalytic activity">
    <reaction evidence="10 11">
        <text>shikimate + ATP = 3-phosphoshikimate + ADP + H(+)</text>
        <dbReference type="Rhea" id="RHEA:13121"/>
        <dbReference type="ChEBI" id="CHEBI:15378"/>
        <dbReference type="ChEBI" id="CHEBI:30616"/>
        <dbReference type="ChEBI" id="CHEBI:36208"/>
        <dbReference type="ChEBI" id="CHEBI:145989"/>
        <dbReference type="ChEBI" id="CHEBI:456216"/>
        <dbReference type="EC" id="2.7.1.71"/>
    </reaction>
</comment>
<keyword evidence="11" id="KW-0963">Cytoplasm</keyword>
<dbReference type="PANTHER" id="PTHR21087">
    <property type="entry name" value="SHIKIMATE KINASE"/>
    <property type="match status" value="1"/>
</dbReference>
<organism evidence="12 13">
    <name type="scientific">Micromonospora sicca</name>
    <dbReference type="NCBI Taxonomy" id="2202420"/>
    <lineage>
        <taxon>Bacteria</taxon>
        <taxon>Bacillati</taxon>
        <taxon>Actinomycetota</taxon>
        <taxon>Actinomycetes</taxon>
        <taxon>Micromonosporales</taxon>
        <taxon>Micromonosporaceae</taxon>
        <taxon>Micromonospora</taxon>
    </lineage>
</organism>
<accession>A0A317DNK5</accession>
<keyword evidence="6 11" id="KW-0547">Nucleotide-binding</keyword>
<proteinExistence type="inferred from homology"/>
<dbReference type="GO" id="GO:0009073">
    <property type="term" value="P:aromatic amino acid family biosynthetic process"/>
    <property type="evidence" value="ECO:0007669"/>
    <property type="project" value="UniProtKB-KW"/>
</dbReference>
<comment type="pathway">
    <text evidence="1 11">Metabolic intermediate biosynthesis; chorismate biosynthesis; chorismate from D-erythrose 4-phosphate and phosphoenolpyruvate: step 5/7.</text>
</comment>
<evidence type="ECO:0000256" key="7">
    <source>
        <dbReference type="ARBA" id="ARBA00022777"/>
    </source>
</evidence>
<dbReference type="InterPro" id="IPR031322">
    <property type="entry name" value="Shikimate/glucono_kinase"/>
</dbReference>
<evidence type="ECO:0000256" key="10">
    <source>
        <dbReference type="ARBA" id="ARBA00048567"/>
    </source>
</evidence>
<dbReference type="Gene3D" id="3.40.50.300">
    <property type="entry name" value="P-loop containing nucleotide triphosphate hydrolases"/>
    <property type="match status" value="1"/>
</dbReference>